<dbReference type="Proteomes" id="UP000076154">
    <property type="component" value="Unassembled WGS sequence"/>
</dbReference>
<proteinExistence type="predicted"/>
<name>A0A369KDW6_HYPMA</name>
<dbReference type="OrthoDB" id="67700at2759"/>
<accession>A0A369KDW6</accession>
<keyword evidence="2" id="KW-1185">Reference proteome</keyword>
<evidence type="ECO:0000313" key="1">
    <source>
        <dbReference type="EMBL" id="RDB31087.1"/>
    </source>
</evidence>
<dbReference type="InParanoid" id="A0A369KDW6"/>
<sequence>MLHSMQNNLLQTARWSIKELDTIHRSISCGVHPKTFGLLSRTTTLDLRKPKTDKIMQQFYFRLLDPMLTDVHEFLEISIHTWLYWLPTSERIPPPPLSIITSSILTHDVSHQMLTRSPLPFNYQITSIKYPTRVARLHPTMRRCPTSHPIAADNYTVWSLDVKTVKTATYDYWHNSDATCIHHARGHLHRDMYRTFMKFFPEGSP</sequence>
<reference evidence="1" key="1">
    <citation type="submission" date="2018-04" db="EMBL/GenBank/DDBJ databases">
        <title>Whole genome sequencing of Hypsizygus marmoreus.</title>
        <authorList>
            <person name="Choi I.-G."/>
            <person name="Min B."/>
            <person name="Kim J.-G."/>
            <person name="Kim S."/>
            <person name="Oh Y.-L."/>
            <person name="Kong W.-S."/>
            <person name="Park H."/>
            <person name="Jeong J."/>
            <person name="Song E.-S."/>
        </authorList>
    </citation>
    <scope>NUCLEOTIDE SEQUENCE [LARGE SCALE GENOMIC DNA]</scope>
    <source>
        <strain evidence="1">51987-8</strain>
    </source>
</reference>
<dbReference type="AlphaFoldDB" id="A0A369KDW6"/>
<dbReference type="EMBL" id="LUEZ02000001">
    <property type="protein sequence ID" value="RDB31087.1"/>
    <property type="molecule type" value="Genomic_DNA"/>
</dbReference>
<protein>
    <submittedName>
        <fullName evidence="1">Uncharacterized protein</fullName>
    </submittedName>
</protein>
<organism evidence="1 2">
    <name type="scientific">Hypsizygus marmoreus</name>
    <name type="common">White beech mushroom</name>
    <name type="synonym">Agaricus marmoreus</name>
    <dbReference type="NCBI Taxonomy" id="39966"/>
    <lineage>
        <taxon>Eukaryota</taxon>
        <taxon>Fungi</taxon>
        <taxon>Dikarya</taxon>
        <taxon>Basidiomycota</taxon>
        <taxon>Agaricomycotina</taxon>
        <taxon>Agaricomycetes</taxon>
        <taxon>Agaricomycetidae</taxon>
        <taxon>Agaricales</taxon>
        <taxon>Tricholomatineae</taxon>
        <taxon>Lyophyllaceae</taxon>
        <taxon>Hypsizygus</taxon>
    </lineage>
</organism>
<gene>
    <name evidence="1" type="ORF">Hypma_000072</name>
</gene>
<comment type="caution">
    <text evidence="1">The sequence shown here is derived from an EMBL/GenBank/DDBJ whole genome shotgun (WGS) entry which is preliminary data.</text>
</comment>
<evidence type="ECO:0000313" key="2">
    <source>
        <dbReference type="Proteomes" id="UP000076154"/>
    </source>
</evidence>